<dbReference type="Pfam" id="PF01822">
    <property type="entry name" value="WSC"/>
    <property type="match status" value="1"/>
</dbReference>
<reference evidence="3" key="1">
    <citation type="submission" date="2022-08" db="UniProtKB">
        <authorList>
            <consortium name="EnsemblMetazoa"/>
        </authorList>
    </citation>
    <scope>IDENTIFICATION</scope>
    <source>
        <strain evidence="3">05x7-T-G4-1.051#20</strain>
    </source>
</reference>
<evidence type="ECO:0000259" key="2">
    <source>
        <dbReference type="PROSITE" id="PS51212"/>
    </source>
</evidence>
<keyword evidence="1" id="KW-0812">Transmembrane</keyword>
<evidence type="ECO:0000313" key="3">
    <source>
        <dbReference type="EnsemblMetazoa" id="G33484.1:cds"/>
    </source>
</evidence>
<dbReference type="EnsemblMetazoa" id="G33484.1">
    <property type="protein sequence ID" value="G33484.1:cds"/>
    <property type="gene ID" value="G33484"/>
</dbReference>
<feature type="transmembrane region" description="Helical" evidence="1">
    <location>
        <begin position="269"/>
        <end position="292"/>
    </location>
</feature>
<accession>A0A8W8MER8</accession>
<evidence type="ECO:0000256" key="1">
    <source>
        <dbReference type="SAM" id="Phobius"/>
    </source>
</evidence>
<organism evidence="3 4">
    <name type="scientific">Magallana gigas</name>
    <name type="common">Pacific oyster</name>
    <name type="synonym">Crassostrea gigas</name>
    <dbReference type="NCBI Taxonomy" id="29159"/>
    <lineage>
        <taxon>Eukaryota</taxon>
        <taxon>Metazoa</taxon>
        <taxon>Spiralia</taxon>
        <taxon>Lophotrochozoa</taxon>
        <taxon>Mollusca</taxon>
        <taxon>Bivalvia</taxon>
        <taxon>Autobranchia</taxon>
        <taxon>Pteriomorphia</taxon>
        <taxon>Ostreida</taxon>
        <taxon>Ostreoidea</taxon>
        <taxon>Ostreidae</taxon>
        <taxon>Magallana</taxon>
    </lineage>
</organism>
<protein>
    <recommendedName>
        <fullName evidence="2">WSC domain-containing protein</fullName>
    </recommendedName>
</protein>
<dbReference type="PROSITE" id="PS51212">
    <property type="entry name" value="WSC"/>
    <property type="match status" value="1"/>
</dbReference>
<evidence type="ECO:0000313" key="4">
    <source>
        <dbReference type="Proteomes" id="UP000005408"/>
    </source>
</evidence>
<name>A0A8W8MER8_MAGGI</name>
<dbReference type="Proteomes" id="UP000005408">
    <property type="component" value="Unassembled WGS sequence"/>
</dbReference>
<proteinExistence type="predicted"/>
<keyword evidence="4" id="KW-1185">Reference proteome</keyword>
<keyword evidence="1" id="KW-0472">Membrane</keyword>
<keyword evidence="1" id="KW-1133">Transmembrane helix</keyword>
<dbReference type="AlphaFoldDB" id="A0A8W8MER8"/>
<sequence>MLPNLVINTLFNETFFWTGHYTRLSGWIKIIGCFEETAVNTLEQISYEMHFPSAGLCQEVCLESNYFVFGLQLKKCVCLEQIPKQRSRGANDCSLSCSIKANLRFKNDCGGNNTYSLFKSGSDKENFAFTEKECLSIQCPENAKSFIEQECSLSYALICNKTLLNVYSGWQSSSSQCKSRHNSYLLGDVDLTDPAQACSFIEGQPSGTSWLGIAKEVYISIDGGTPVISQENTDERFTETSSSSYDTDYETTLTVTFKIKRSTDSSSSLIAVPVCLSLLLLLVGALALVFIIRKKISKDSDQREQPPLNDSADYCNVETRTDNDYCELQQPTCTPTNQSADYSELQFESTSTYYVDLDLAVHNAVKERPSNEIYFNMSSAESACINFGLQVDKNE</sequence>
<dbReference type="InterPro" id="IPR002889">
    <property type="entry name" value="WSC_carb-bd"/>
</dbReference>
<feature type="domain" description="WSC" evidence="2">
    <location>
        <begin position="27"/>
        <end position="121"/>
    </location>
</feature>